<feature type="compositionally biased region" description="Basic and acidic residues" evidence="1">
    <location>
        <begin position="107"/>
        <end position="118"/>
    </location>
</feature>
<comment type="caution">
    <text evidence="2">The sequence shown here is derived from an EMBL/GenBank/DDBJ whole genome shotgun (WGS) entry which is preliminary data.</text>
</comment>
<dbReference type="EMBL" id="AJIL01000098">
    <property type="protein sequence ID" value="KNE95344.1"/>
    <property type="molecule type" value="Genomic_DNA"/>
</dbReference>
<sequence>MRKYKCPVLARWLKLHKDNCDRLREKSGFMTALRYDIIIRRNAIAFWTKNNGKESFSNIFIFKTDTAETVYTESRNFEELSFHNNPYARGGVRADWDPLTGMRRAPIKTDHSNDETEPHPQGQNCENYNESNNHTVSNRIDGTRSQSQTRCNEWPERVSCGMNIKEWEKALEAAEILTEYQDVIDGFKNALLAKEKIESSIAKEVQAKQMFGPFTTGQLQQRFKFFRTNPLSAVVNGDGSVRPVNDLSYPRNIPGKPSVNSFVDKLDYKTTWDDFETVSRFFRQQTEPLLLAIFDWEKAYRQIPTAKSQWPYLMLRDFGEGIMMDTRIAFGGVAGCGSFGRPADAWKILMKHKFNLVRVFWWVDNNLFVQTTDSTVHPFKEEQKYIGFIWNATKKTVRLPDNKKYQRIQQVKHLLTPGANKSSRPKLDKQVL</sequence>
<evidence type="ECO:0008006" key="4">
    <source>
        <dbReference type="Google" id="ProtNLM"/>
    </source>
</evidence>
<feature type="region of interest" description="Disordered" evidence="1">
    <location>
        <begin position="106"/>
        <end position="150"/>
    </location>
</feature>
<keyword evidence="3" id="KW-1185">Reference proteome</keyword>
<proteinExistence type="predicted"/>
<feature type="compositionally biased region" description="Polar residues" evidence="1">
    <location>
        <begin position="121"/>
        <end position="150"/>
    </location>
</feature>
<dbReference type="PANTHER" id="PTHR33050:SF7">
    <property type="entry name" value="RIBONUCLEASE H"/>
    <property type="match status" value="1"/>
</dbReference>
<evidence type="ECO:0000313" key="3">
    <source>
        <dbReference type="Proteomes" id="UP000054564"/>
    </source>
</evidence>
<organism evidence="2 3">
    <name type="scientific">Puccinia striiformis f. sp. tritici PST-78</name>
    <dbReference type="NCBI Taxonomy" id="1165861"/>
    <lineage>
        <taxon>Eukaryota</taxon>
        <taxon>Fungi</taxon>
        <taxon>Dikarya</taxon>
        <taxon>Basidiomycota</taxon>
        <taxon>Pucciniomycotina</taxon>
        <taxon>Pucciniomycetes</taxon>
        <taxon>Pucciniales</taxon>
        <taxon>Pucciniaceae</taxon>
        <taxon>Puccinia</taxon>
    </lineage>
</organism>
<gene>
    <name evidence="2" type="ORF">PSTG_11329</name>
</gene>
<accession>A0A0L0V8M5</accession>
<evidence type="ECO:0000313" key="2">
    <source>
        <dbReference type="EMBL" id="KNE95344.1"/>
    </source>
</evidence>
<dbReference type="AlphaFoldDB" id="A0A0L0V8M5"/>
<dbReference type="Proteomes" id="UP000054564">
    <property type="component" value="Unassembled WGS sequence"/>
</dbReference>
<evidence type="ECO:0000256" key="1">
    <source>
        <dbReference type="SAM" id="MobiDB-lite"/>
    </source>
</evidence>
<dbReference type="InterPro" id="IPR052055">
    <property type="entry name" value="Hepadnavirus_pol/RT"/>
</dbReference>
<reference evidence="3" key="1">
    <citation type="submission" date="2014-03" db="EMBL/GenBank/DDBJ databases">
        <title>The Genome Sequence of Puccinia striiformis f. sp. tritici PST-78.</title>
        <authorList>
            <consortium name="The Broad Institute Genome Sequencing Platform"/>
            <person name="Cuomo C."/>
            <person name="Hulbert S."/>
            <person name="Chen X."/>
            <person name="Walker B."/>
            <person name="Young S.K."/>
            <person name="Zeng Q."/>
            <person name="Gargeya S."/>
            <person name="Fitzgerald M."/>
            <person name="Haas B."/>
            <person name="Abouelleil A."/>
            <person name="Alvarado L."/>
            <person name="Arachchi H.M."/>
            <person name="Berlin A.M."/>
            <person name="Chapman S.B."/>
            <person name="Goldberg J."/>
            <person name="Griggs A."/>
            <person name="Gujja S."/>
            <person name="Hansen M."/>
            <person name="Howarth C."/>
            <person name="Imamovic A."/>
            <person name="Larimer J."/>
            <person name="McCowan C."/>
            <person name="Montmayeur A."/>
            <person name="Murphy C."/>
            <person name="Neiman D."/>
            <person name="Pearson M."/>
            <person name="Priest M."/>
            <person name="Roberts A."/>
            <person name="Saif S."/>
            <person name="Shea T."/>
            <person name="Sisk P."/>
            <person name="Sykes S."/>
            <person name="Wortman J."/>
            <person name="Nusbaum C."/>
            <person name="Birren B."/>
        </authorList>
    </citation>
    <scope>NUCLEOTIDE SEQUENCE [LARGE SCALE GENOMIC DNA]</scope>
    <source>
        <strain evidence="3">race PST-78</strain>
    </source>
</reference>
<name>A0A0L0V8M5_9BASI</name>
<dbReference type="STRING" id="1165861.A0A0L0V8M5"/>
<protein>
    <recommendedName>
        <fullName evidence="4">Reverse transcriptase domain-containing protein</fullName>
    </recommendedName>
</protein>
<dbReference type="PANTHER" id="PTHR33050">
    <property type="entry name" value="REVERSE TRANSCRIPTASE DOMAIN-CONTAINING PROTEIN"/>
    <property type="match status" value="1"/>
</dbReference>